<dbReference type="InterPro" id="IPR058163">
    <property type="entry name" value="LysR-type_TF_proteobact-type"/>
</dbReference>
<evidence type="ECO:0000313" key="7">
    <source>
        <dbReference type="Proteomes" id="UP000255207"/>
    </source>
</evidence>
<dbReference type="EMBL" id="QQTP01000004">
    <property type="protein sequence ID" value="RDJ26147.1"/>
    <property type="molecule type" value="Genomic_DNA"/>
</dbReference>
<comment type="similarity">
    <text evidence="1">Belongs to the LysR transcriptional regulatory family.</text>
</comment>
<dbReference type="GO" id="GO:0003677">
    <property type="term" value="F:DNA binding"/>
    <property type="evidence" value="ECO:0007669"/>
    <property type="project" value="UniProtKB-KW"/>
</dbReference>
<evidence type="ECO:0000256" key="2">
    <source>
        <dbReference type="ARBA" id="ARBA00023015"/>
    </source>
</evidence>
<dbReference type="InterPro" id="IPR036390">
    <property type="entry name" value="WH_DNA-bd_sf"/>
</dbReference>
<dbReference type="SUPFAM" id="SSF46785">
    <property type="entry name" value="Winged helix' DNA-binding domain"/>
    <property type="match status" value="1"/>
</dbReference>
<dbReference type="FunFam" id="1.10.10.10:FF:000001">
    <property type="entry name" value="LysR family transcriptional regulator"/>
    <property type="match status" value="1"/>
</dbReference>
<evidence type="ECO:0000259" key="5">
    <source>
        <dbReference type="PROSITE" id="PS50931"/>
    </source>
</evidence>
<feature type="domain" description="HTH lysR-type" evidence="5">
    <location>
        <begin position="13"/>
        <end position="63"/>
    </location>
</feature>
<evidence type="ECO:0000256" key="4">
    <source>
        <dbReference type="ARBA" id="ARBA00023163"/>
    </source>
</evidence>
<dbReference type="InterPro" id="IPR005119">
    <property type="entry name" value="LysR_subst-bd"/>
</dbReference>
<reference evidence="7" key="1">
    <citation type="submission" date="2018-07" db="EMBL/GenBank/DDBJ databases">
        <authorList>
            <person name="Safronova V.I."/>
            <person name="Chirak E.R."/>
            <person name="Sazanova A.L."/>
        </authorList>
    </citation>
    <scope>NUCLEOTIDE SEQUENCE [LARGE SCALE GENOMIC DNA]</scope>
    <source>
        <strain evidence="7">RCAM04685</strain>
    </source>
</reference>
<dbReference type="GO" id="GO:0003700">
    <property type="term" value="F:DNA-binding transcription factor activity"/>
    <property type="evidence" value="ECO:0007669"/>
    <property type="project" value="InterPro"/>
</dbReference>
<gene>
    <name evidence="6" type="ORF">DWE98_09915</name>
</gene>
<keyword evidence="4" id="KW-0804">Transcription</keyword>
<organism evidence="6 7">
    <name type="scientific">Bosea caraganae</name>
    <dbReference type="NCBI Taxonomy" id="2763117"/>
    <lineage>
        <taxon>Bacteria</taxon>
        <taxon>Pseudomonadati</taxon>
        <taxon>Pseudomonadota</taxon>
        <taxon>Alphaproteobacteria</taxon>
        <taxon>Hyphomicrobiales</taxon>
        <taxon>Boseaceae</taxon>
        <taxon>Bosea</taxon>
    </lineage>
</organism>
<dbReference type="AlphaFoldDB" id="A0A370L7X5"/>
<dbReference type="RefSeq" id="WP_114829036.1">
    <property type="nucleotide sequence ID" value="NZ_QQTO01000022.1"/>
</dbReference>
<dbReference type="PROSITE" id="PS50931">
    <property type="entry name" value="HTH_LYSR"/>
    <property type="match status" value="1"/>
</dbReference>
<sequence length="301" mass="32596">MAFDGRLLAGVSVLAAVVEGGSFVRAAEALGMSDSGVSRAIARLEKRVGIRLIDRTTRSMTLTDEGRRFHERVAPMLGGIEEAAIEASGSAGAVRGRLRVDLDPFFARLLLADRLGAFLEEHPELSLELVTRAHVGDLIADGIDLAMRFGEPSPSSAVARKLLETRILTVASPGYLARHGRPTHPSELARHACIHYRDPVTGRPFDWEFHRDGEVLSVEAPGRLLLSDVGTMHAACVAGAGVAQVMALGSQHLLDEGRLVELFPDWPGEVFPLYALYPSRHQPAAKVRAFIEFALAETRRG</sequence>
<dbReference type="Pfam" id="PF03466">
    <property type="entry name" value="LysR_substrate"/>
    <property type="match status" value="1"/>
</dbReference>
<keyword evidence="7" id="KW-1185">Reference proteome</keyword>
<dbReference type="Pfam" id="PF00126">
    <property type="entry name" value="HTH_1"/>
    <property type="match status" value="1"/>
</dbReference>
<comment type="caution">
    <text evidence="6">The sequence shown here is derived from an EMBL/GenBank/DDBJ whole genome shotgun (WGS) entry which is preliminary data.</text>
</comment>
<proteinExistence type="inferred from homology"/>
<evidence type="ECO:0000256" key="1">
    <source>
        <dbReference type="ARBA" id="ARBA00009437"/>
    </source>
</evidence>
<dbReference type="SUPFAM" id="SSF53850">
    <property type="entry name" value="Periplasmic binding protein-like II"/>
    <property type="match status" value="1"/>
</dbReference>
<dbReference type="Gene3D" id="1.10.10.10">
    <property type="entry name" value="Winged helix-like DNA-binding domain superfamily/Winged helix DNA-binding domain"/>
    <property type="match status" value="1"/>
</dbReference>
<dbReference type="OrthoDB" id="9813056at2"/>
<keyword evidence="3" id="KW-0238">DNA-binding</keyword>
<dbReference type="InterPro" id="IPR000847">
    <property type="entry name" value="LysR_HTH_N"/>
</dbReference>
<name>A0A370L7X5_9HYPH</name>
<dbReference type="PANTHER" id="PTHR30537:SF5">
    <property type="entry name" value="HTH-TYPE TRANSCRIPTIONAL ACTIVATOR TTDR-RELATED"/>
    <property type="match status" value="1"/>
</dbReference>
<dbReference type="CDD" id="cd08422">
    <property type="entry name" value="PBP2_CrgA_like"/>
    <property type="match status" value="1"/>
</dbReference>
<evidence type="ECO:0000256" key="3">
    <source>
        <dbReference type="ARBA" id="ARBA00023125"/>
    </source>
</evidence>
<keyword evidence="2" id="KW-0805">Transcription regulation</keyword>
<dbReference type="PANTHER" id="PTHR30537">
    <property type="entry name" value="HTH-TYPE TRANSCRIPTIONAL REGULATOR"/>
    <property type="match status" value="1"/>
</dbReference>
<dbReference type="InterPro" id="IPR036388">
    <property type="entry name" value="WH-like_DNA-bd_sf"/>
</dbReference>
<accession>A0A370L7X5</accession>
<protein>
    <submittedName>
        <fullName evidence="6">LysR family transcriptional regulator</fullName>
    </submittedName>
</protein>
<dbReference type="Proteomes" id="UP000255207">
    <property type="component" value="Unassembled WGS sequence"/>
</dbReference>
<evidence type="ECO:0000313" key="6">
    <source>
        <dbReference type="EMBL" id="RDJ26147.1"/>
    </source>
</evidence>
<dbReference type="Gene3D" id="3.40.190.290">
    <property type="match status" value="1"/>
</dbReference>